<feature type="domain" description="Putative E3 ubiquitin-protein ligase LIN ARM-like" evidence="4">
    <location>
        <begin position="728"/>
        <end position="923"/>
    </location>
</feature>
<evidence type="ECO:0000259" key="3">
    <source>
        <dbReference type="Pfam" id="PF23568"/>
    </source>
</evidence>
<sequence length="925" mass="104263">MTSSLLKLLSEEGLVHSEFLRSQKQAKLRDESIKLPIYICHDQKNLDSFKHKTDRASYRKGSSVFSSKQASPDLVRKSKPLSSTEDEPAIDEVAVRTVISILSGYIGRYIKDSSFQKMIRNKCNSCLVRKRKDLDDAIFAKMELGMESIEKLVQEQGTRKELRIKSLRISIQLMSIVASLNSKKSRNGSTCGIPNSHISACAQLYLSIAYKLERNERISARHLLQVFSDSPFLARTHLLPDLWEHLFLPHLLHLKIWYNKELETLSNSQYLDKEKRMKALSKAYNEQIDMGTIQFALYYREWLKVGGKAPSTPAVPLPSRPSSAPSRRRSSDSYSSRSSMNRNLYRAVFGPTPEHLPLELNNQRRDSMDAWALKEGTLHCEEDGYDNYNYAITKMRTHRRSTSQDYRTSKNELWPDRQKSSDHFRFFSCQSVVSECLVKGNHIVRSNSINNVECRDLPLSDLSRAVTTICSSDSLTDCEIAIRVITKSWLDSHGNPVTENALSKASVIEGILEVLLASDDDEVLELAISILAEFVALNEANRLIILNSDPQLEIFMRLLKSSSLFLKAAVLLYLLRPKAKQMISIEWVALALRVLEFGDQLQTLFTIRCIPQKAALYFLDELLNGYSEDKNLENASEVVSLGGLSFLLRAFEIGDIDEKNNAAMLMSCCIQADGSCRNYLAENLNKNSLLELVALGIQKSNRSAFTLLTELLCLNRYEFAVSIFIIHSVIVEYAVEAIIEALDCHICNSKVQEKSAQALLMLGSHFSYTGEAAAKEWLLQQTGCHDKSVDLFCSNRIIDGNLNEEENAMEDWQRKVAIALLNTGGKRFLAALSNSIANGIQNLAQSCLYTVSWMNRILQSIKDETSQSGAHSVIGAELTESSNYERALYPSILPSKLQHLIKSSECLSILSKLDKELIDPLRNPS</sequence>
<feature type="domain" description="Putative E3 ubiquitin-protein ligase LIN ARM repeats" evidence="5">
    <location>
        <begin position="459"/>
        <end position="620"/>
    </location>
</feature>
<dbReference type="SUPFAM" id="SSF48371">
    <property type="entry name" value="ARM repeat"/>
    <property type="match status" value="1"/>
</dbReference>
<dbReference type="InterPro" id="IPR011989">
    <property type="entry name" value="ARM-like"/>
</dbReference>
<feature type="domain" description="Putative E3 ubiquitin-protein ligase LIN N-terminal" evidence="3">
    <location>
        <begin position="93"/>
        <end position="319"/>
    </location>
</feature>
<dbReference type="PANTHER" id="PTHR35549">
    <property type="entry name" value="OS04G0584500 PROTEIN"/>
    <property type="match status" value="1"/>
</dbReference>
<dbReference type="InParanoid" id="B9RRN7"/>
<dbReference type="Proteomes" id="UP000008311">
    <property type="component" value="Unassembled WGS sequence"/>
</dbReference>
<dbReference type="InterPro" id="IPR055566">
    <property type="entry name" value="ARM_LIN"/>
</dbReference>
<evidence type="ECO:0000259" key="5">
    <source>
        <dbReference type="Pfam" id="PF23654"/>
    </source>
</evidence>
<evidence type="ECO:0000256" key="2">
    <source>
        <dbReference type="SAM" id="MobiDB-lite"/>
    </source>
</evidence>
<organism evidence="6 7">
    <name type="scientific">Ricinus communis</name>
    <name type="common">Castor bean</name>
    <dbReference type="NCBI Taxonomy" id="3988"/>
    <lineage>
        <taxon>Eukaryota</taxon>
        <taxon>Viridiplantae</taxon>
        <taxon>Streptophyta</taxon>
        <taxon>Embryophyta</taxon>
        <taxon>Tracheophyta</taxon>
        <taxon>Spermatophyta</taxon>
        <taxon>Magnoliopsida</taxon>
        <taxon>eudicotyledons</taxon>
        <taxon>Gunneridae</taxon>
        <taxon>Pentapetalae</taxon>
        <taxon>rosids</taxon>
        <taxon>fabids</taxon>
        <taxon>Malpighiales</taxon>
        <taxon>Euphorbiaceae</taxon>
        <taxon>Acalyphoideae</taxon>
        <taxon>Acalypheae</taxon>
        <taxon>Ricinus</taxon>
    </lineage>
</organism>
<evidence type="ECO:0000313" key="7">
    <source>
        <dbReference type="Proteomes" id="UP000008311"/>
    </source>
</evidence>
<evidence type="ECO:0000313" key="6">
    <source>
        <dbReference type="EMBL" id="EEF45961.1"/>
    </source>
</evidence>
<name>B9RRN7_RICCO</name>
<dbReference type="InterPro" id="IPR056512">
    <property type="entry name" value="LIN_N"/>
</dbReference>
<dbReference type="PANTHER" id="PTHR35549:SF3">
    <property type="entry name" value="E3 UBIQUITIN-PROTEIN LIGASE LIN"/>
    <property type="match status" value="1"/>
</dbReference>
<dbReference type="eggNOG" id="ENOG502QUWY">
    <property type="taxonomic scope" value="Eukaryota"/>
</dbReference>
<dbReference type="Gene3D" id="1.25.10.10">
    <property type="entry name" value="Leucine-rich Repeat Variant"/>
    <property type="match status" value="1"/>
</dbReference>
<dbReference type="InterPro" id="IPR016024">
    <property type="entry name" value="ARM-type_fold"/>
</dbReference>
<gene>
    <name evidence="6" type="ORF">RCOM_1424400</name>
</gene>
<dbReference type="Pfam" id="PF23568">
    <property type="entry name" value="ARM_LIN"/>
    <property type="match status" value="1"/>
</dbReference>
<protein>
    <recommendedName>
        <fullName evidence="8">Ubiquitin-protein ligase</fullName>
    </recommendedName>
</protein>
<feature type="region of interest" description="Disordered" evidence="2">
    <location>
        <begin position="309"/>
        <end position="339"/>
    </location>
</feature>
<dbReference type="EMBL" id="EQ973806">
    <property type="protein sequence ID" value="EEF45961.1"/>
    <property type="molecule type" value="Genomic_DNA"/>
</dbReference>
<dbReference type="STRING" id="3988.B9RRN7"/>
<dbReference type="AlphaFoldDB" id="B9RRN7"/>
<feature type="region of interest" description="Disordered" evidence="2">
    <location>
        <begin position="60"/>
        <end position="83"/>
    </location>
</feature>
<dbReference type="Pfam" id="PF23628">
    <property type="entry name" value="ARM_LIN_C"/>
    <property type="match status" value="2"/>
</dbReference>
<feature type="domain" description="Putative E3 ubiquitin-protein ligase LIN ARM-like" evidence="4">
    <location>
        <begin position="622"/>
        <end position="723"/>
    </location>
</feature>
<keyword evidence="1" id="KW-0175">Coiled coil</keyword>
<evidence type="ECO:0000256" key="1">
    <source>
        <dbReference type="SAM" id="Coils"/>
    </source>
</evidence>
<dbReference type="InterPro" id="IPR056514">
    <property type="entry name" value="ARM_LIN_2nd"/>
</dbReference>
<proteinExistence type="predicted"/>
<evidence type="ECO:0000259" key="4">
    <source>
        <dbReference type="Pfam" id="PF23628"/>
    </source>
</evidence>
<reference evidence="7" key="1">
    <citation type="journal article" date="2010" name="Nat. Biotechnol.">
        <title>Draft genome sequence of the oilseed species Ricinus communis.</title>
        <authorList>
            <person name="Chan A.P."/>
            <person name="Crabtree J."/>
            <person name="Zhao Q."/>
            <person name="Lorenzi H."/>
            <person name="Orvis J."/>
            <person name="Puiu D."/>
            <person name="Melake-Berhan A."/>
            <person name="Jones K.M."/>
            <person name="Redman J."/>
            <person name="Chen G."/>
            <person name="Cahoon E.B."/>
            <person name="Gedil M."/>
            <person name="Stanke M."/>
            <person name="Haas B.J."/>
            <person name="Wortman J.R."/>
            <person name="Fraser-Liggett C.M."/>
            <person name="Ravel J."/>
            <person name="Rabinowicz P.D."/>
        </authorList>
    </citation>
    <scope>NUCLEOTIDE SEQUENCE [LARGE SCALE GENOMIC DNA]</scope>
    <source>
        <strain evidence="7">cv. Hale</strain>
    </source>
</reference>
<keyword evidence="7" id="KW-1185">Reference proteome</keyword>
<accession>B9RRN7</accession>
<dbReference type="Pfam" id="PF23654">
    <property type="entry name" value="ARM_LIN_2nd"/>
    <property type="match status" value="1"/>
</dbReference>
<evidence type="ECO:0008006" key="8">
    <source>
        <dbReference type="Google" id="ProtNLM"/>
    </source>
</evidence>
<feature type="coiled-coil region" evidence="1">
    <location>
        <begin position="795"/>
        <end position="822"/>
    </location>
</feature>